<dbReference type="Proteomes" id="UP000016931">
    <property type="component" value="Unassembled WGS sequence"/>
</dbReference>
<keyword evidence="3" id="KW-1185">Reference proteome</keyword>
<dbReference type="HOGENOM" id="CLU_1054372_0_0_1"/>
<evidence type="ECO:0000256" key="1">
    <source>
        <dbReference type="SAM" id="MobiDB-lite"/>
    </source>
</evidence>
<dbReference type="EMBL" id="KB456267">
    <property type="protein sequence ID" value="EMF10813.1"/>
    <property type="molecule type" value="Genomic_DNA"/>
</dbReference>
<dbReference type="RefSeq" id="XP_016758934.1">
    <property type="nucleotide sequence ID" value="XM_016901501.1"/>
</dbReference>
<evidence type="ECO:0000313" key="2">
    <source>
        <dbReference type="EMBL" id="EMF10813.1"/>
    </source>
</evidence>
<dbReference type="AlphaFoldDB" id="N1QI25"/>
<feature type="region of interest" description="Disordered" evidence="1">
    <location>
        <begin position="122"/>
        <end position="143"/>
    </location>
</feature>
<name>N1QI25_SPHMS</name>
<protein>
    <submittedName>
        <fullName evidence="2">Uncharacterized protein</fullName>
    </submittedName>
</protein>
<dbReference type="GeneID" id="27898638"/>
<evidence type="ECO:0000313" key="3">
    <source>
        <dbReference type="Proteomes" id="UP000016931"/>
    </source>
</evidence>
<sequence>MTSHGSDVLHQIGSAPGQQYGDSSVVALRMLGCPTPTVQVDRCSCRPLDTTYSVVMTPSQLWMSQNCQRDQLPPQPQMPHWSMYEPVREREQFLTESLSLTPQYTFAGRQQRPAYLEGQQLRSSSFATHEVPATPRSSTQHGDGTAISEYLAVAGSQVHDPSLPRYGGNQLDAYMFLLDDLNSDPPFHATYMGGSTEITQQLPQQQTDPSNILNMQPRAQLLQRRLQSHDDHGVQARSFAIHHFHRNALSATTHILPTVIYNGT</sequence>
<reference evidence="2 3" key="1">
    <citation type="journal article" date="2012" name="PLoS Pathog.">
        <title>Diverse lifestyles and strategies of plant pathogenesis encoded in the genomes of eighteen Dothideomycetes fungi.</title>
        <authorList>
            <person name="Ohm R.A."/>
            <person name="Feau N."/>
            <person name="Henrissat B."/>
            <person name="Schoch C.L."/>
            <person name="Horwitz B.A."/>
            <person name="Barry K.W."/>
            <person name="Condon B.J."/>
            <person name="Copeland A.C."/>
            <person name="Dhillon B."/>
            <person name="Glaser F."/>
            <person name="Hesse C.N."/>
            <person name="Kosti I."/>
            <person name="LaButti K."/>
            <person name="Lindquist E.A."/>
            <person name="Lucas S."/>
            <person name="Salamov A.A."/>
            <person name="Bradshaw R.E."/>
            <person name="Ciuffetti L."/>
            <person name="Hamelin R.C."/>
            <person name="Kema G.H.J."/>
            <person name="Lawrence C."/>
            <person name="Scott J.A."/>
            <person name="Spatafora J.W."/>
            <person name="Turgeon B.G."/>
            <person name="de Wit P.J.G.M."/>
            <person name="Zhong S."/>
            <person name="Goodwin S.B."/>
            <person name="Grigoriev I.V."/>
        </authorList>
    </citation>
    <scope>NUCLEOTIDE SEQUENCE [LARGE SCALE GENOMIC DNA]</scope>
    <source>
        <strain evidence="2 3">SO2202</strain>
    </source>
</reference>
<organism evidence="2 3">
    <name type="scientific">Sphaerulina musiva (strain SO2202)</name>
    <name type="common">Poplar stem canker fungus</name>
    <name type="synonym">Septoria musiva</name>
    <dbReference type="NCBI Taxonomy" id="692275"/>
    <lineage>
        <taxon>Eukaryota</taxon>
        <taxon>Fungi</taxon>
        <taxon>Dikarya</taxon>
        <taxon>Ascomycota</taxon>
        <taxon>Pezizomycotina</taxon>
        <taxon>Dothideomycetes</taxon>
        <taxon>Dothideomycetidae</taxon>
        <taxon>Mycosphaerellales</taxon>
        <taxon>Mycosphaerellaceae</taxon>
        <taxon>Sphaerulina</taxon>
    </lineage>
</organism>
<gene>
    <name evidence="2" type="ORF">SEPMUDRAFT_119333</name>
</gene>
<proteinExistence type="predicted"/>
<accession>N1QI25</accession>